<keyword evidence="10" id="KW-0547">Nucleotide-binding</keyword>
<keyword evidence="13 18" id="KW-0460">Magnesium</keyword>
<dbReference type="SUPFAM" id="SSF51621">
    <property type="entry name" value="Phosphoenolpyruvate/pyruvate domain"/>
    <property type="match status" value="1"/>
</dbReference>
<dbReference type="Gene3D" id="3.50.30.10">
    <property type="entry name" value="Phosphohistidine domain"/>
    <property type="match status" value="1"/>
</dbReference>
<evidence type="ECO:0000256" key="11">
    <source>
        <dbReference type="ARBA" id="ARBA00022777"/>
    </source>
</evidence>
<keyword evidence="9" id="KW-0479">Metal-binding</keyword>
<dbReference type="InterPro" id="IPR011037">
    <property type="entry name" value="Pyrv_Knase-like_insert_dom_sf"/>
</dbReference>
<name>A0A1W1VIW3_PEPAS</name>
<evidence type="ECO:0000256" key="17">
    <source>
        <dbReference type="NCBIfam" id="TIGR01064"/>
    </source>
</evidence>
<dbReference type="FunFam" id="2.40.33.10:FF:000001">
    <property type="entry name" value="Pyruvate kinase"/>
    <property type="match status" value="1"/>
</dbReference>
<gene>
    <name evidence="22" type="ORF">SAMN00017477_2028</name>
</gene>
<sequence>MKKTKIVATIGPATESKEILRQLFTEGVDVCRLNFSHGSHEEHQVKIDRIKEVREEMGLPIAIMLDTKGPEIRLGLFKDSMEVRLESGDNYTLTSREVEGDENIASISYADLPKDISVGARILIDDGLVGLRVLSKTDTEIYTEVENGGVISQRKGVNAPGVDLKLPLLNDKDKADIIFGVKNDIDFIAASFVRSKEDVLEIRKVLEDAGNYDIKIISKIESVQGLANLDEILAVSDGIMVARGDLGVEIPTERVPLAQKEMIKKCNIAGKSVITATQMLDSMMRNPRPTRAEANDVANAVLDGTSAVMLSGETASGKYPLNAVKVMREIVEVTEGSINYQELLEKQISEISTSVTNAIGKSTCTIAQDLNAKAIITATTSGSTTRAISKFRPKSTIIAATTSERVRRQLALTWGAVSILVPALNTTDEVFKNSIDRVIEEQLVEEGDVVVITAGVPVGLSGSTNLIKVQTIAKVLCQGTGIGKEMVTGRAVVVNSLTDLINDFKEGNILVVANTDKDIISYVERSGGIIAEAAGYTSHAAITAISIGIPTIFGADGALVKIATGDIVTIDPSEGTVRKGIY</sequence>
<dbReference type="GO" id="GO:0004743">
    <property type="term" value="F:pyruvate kinase activity"/>
    <property type="evidence" value="ECO:0007669"/>
    <property type="project" value="UniProtKB-UniRule"/>
</dbReference>
<dbReference type="PANTHER" id="PTHR11817">
    <property type="entry name" value="PYRUVATE KINASE"/>
    <property type="match status" value="1"/>
</dbReference>
<feature type="domain" description="PEP-utilising enzyme mobile" evidence="20">
    <location>
        <begin position="504"/>
        <end position="575"/>
    </location>
</feature>
<comment type="cofactor">
    <cofactor evidence="2">
        <name>K(+)</name>
        <dbReference type="ChEBI" id="CHEBI:29103"/>
    </cofactor>
</comment>
<keyword evidence="11 18" id="KW-0418">Kinase</keyword>
<dbReference type="GO" id="GO:0016301">
    <property type="term" value="F:kinase activity"/>
    <property type="evidence" value="ECO:0007669"/>
    <property type="project" value="UniProtKB-KW"/>
</dbReference>
<comment type="pathway">
    <text evidence="3 18">Carbohydrate degradation; glycolysis; pyruvate from D-glyceraldehyde 3-phosphate: step 5/5.</text>
</comment>
<evidence type="ECO:0000259" key="21">
    <source>
        <dbReference type="Pfam" id="PF02887"/>
    </source>
</evidence>
<evidence type="ECO:0000256" key="13">
    <source>
        <dbReference type="ARBA" id="ARBA00022842"/>
    </source>
</evidence>
<evidence type="ECO:0000259" key="20">
    <source>
        <dbReference type="Pfam" id="PF00391"/>
    </source>
</evidence>
<evidence type="ECO:0000256" key="7">
    <source>
        <dbReference type="ARBA" id="ARBA00018587"/>
    </source>
</evidence>
<evidence type="ECO:0000256" key="2">
    <source>
        <dbReference type="ARBA" id="ARBA00001958"/>
    </source>
</evidence>
<comment type="cofactor">
    <cofactor evidence="1">
        <name>Mg(2+)</name>
        <dbReference type="ChEBI" id="CHEBI:18420"/>
    </cofactor>
</comment>
<dbReference type="Pfam" id="PF00224">
    <property type="entry name" value="PK"/>
    <property type="match status" value="1"/>
</dbReference>
<evidence type="ECO:0000256" key="3">
    <source>
        <dbReference type="ARBA" id="ARBA00004997"/>
    </source>
</evidence>
<dbReference type="GO" id="GO:0005524">
    <property type="term" value="F:ATP binding"/>
    <property type="evidence" value="ECO:0007669"/>
    <property type="project" value="UniProtKB-KW"/>
</dbReference>
<dbReference type="PRINTS" id="PR01050">
    <property type="entry name" value="PYRUVTKNASE"/>
</dbReference>
<dbReference type="InterPro" id="IPR008279">
    <property type="entry name" value="PEP-util_enz_mobile_dom"/>
</dbReference>
<keyword evidence="23" id="KW-1185">Reference proteome</keyword>
<dbReference type="GO" id="GO:0000287">
    <property type="term" value="F:magnesium ion binding"/>
    <property type="evidence" value="ECO:0007669"/>
    <property type="project" value="UniProtKB-UniRule"/>
</dbReference>
<dbReference type="InterPro" id="IPR036637">
    <property type="entry name" value="Phosphohistidine_dom_sf"/>
</dbReference>
<dbReference type="NCBIfam" id="TIGR01064">
    <property type="entry name" value="pyruv_kin"/>
    <property type="match status" value="1"/>
</dbReference>
<dbReference type="SUPFAM" id="SSF50800">
    <property type="entry name" value="PK beta-barrel domain-like"/>
    <property type="match status" value="1"/>
</dbReference>
<dbReference type="OrthoDB" id="9812123at2"/>
<dbReference type="Pfam" id="PF00391">
    <property type="entry name" value="PEP-utilizers"/>
    <property type="match status" value="1"/>
</dbReference>
<dbReference type="Pfam" id="PF02887">
    <property type="entry name" value="PK_C"/>
    <property type="match status" value="1"/>
</dbReference>
<dbReference type="FunFam" id="3.20.20.60:FF:000001">
    <property type="entry name" value="Pyruvate kinase"/>
    <property type="match status" value="1"/>
</dbReference>
<dbReference type="RefSeq" id="WP_084231538.1">
    <property type="nucleotide sequence ID" value="NZ_FWWR01000017.1"/>
</dbReference>
<dbReference type="InterPro" id="IPR018209">
    <property type="entry name" value="Pyrv_Knase_AS"/>
</dbReference>
<dbReference type="Proteomes" id="UP000192368">
    <property type="component" value="Unassembled WGS sequence"/>
</dbReference>
<evidence type="ECO:0000256" key="14">
    <source>
        <dbReference type="ARBA" id="ARBA00022958"/>
    </source>
</evidence>
<dbReference type="InterPro" id="IPR015793">
    <property type="entry name" value="Pyrv_Knase_brl"/>
</dbReference>
<evidence type="ECO:0000256" key="12">
    <source>
        <dbReference type="ARBA" id="ARBA00022840"/>
    </source>
</evidence>
<dbReference type="SUPFAM" id="SSF52935">
    <property type="entry name" value="PK C-terminal domain-like"/>
    <property type="match status" value="1"/>
</dbReference>
<dbReference type="AlphaFoldDB" id="A0A1W1VIW3"/>
<evidence type="ECO:0000256" key="15">
    <source>
        <dbReference type="ARBA" id="ARBA00023152"/>
    </source>
</evidence>
<dbReference type="InterPro" id="IPR036918">
    <property type="entry name" value="Pyrv_Knase_C_sf"/>
</dbReference>
<evidence type="ECO:0000313" key="23">
    <source>
        <dbReference type="Proteomes" id="UP000192368"/>
    </source>
</evidence>
<keyword evidence="15 18" id="KW-0324">Glycolysis</keyword>
<dbReference type="GO" id="GO:0030955">
    <property type="term" value="F:potassium ion binding"/>
    <property type="evidence" value="ECO:0007669"/>
    <property type="project" value="UniProtKB-UniRule"/>
</dbReference>
<evidence type="ECO:0000256" key="8">
    <source>
        <dbReference type="ARBA" id="ARBA00022679"/>
    </source>
</evidence>
<evidence type="ECO:0000313" key="22">
    <source>
        <dbReference type="EMBL" id="SMB93170.1"/>
    </source>
</evidence>
<dbReference type="STRING" id="573058.SAMN00017477_2028"/>
<dbReference type="GO" id="GO:0006950">
    <property type="term" value="P:response to stress"/>
    <property type="evidence" value="ECO:0007669"/>
    <property type="project" value="UniProtKB-ARBA"/>
</dbReference>
<dbReference type="Gene3D" id="2.40.33.10">
    <property type="entry name" value="PK beta-barrel domain-like"/>
    <property type="match status" value="1"/>
</dbReference>
<comment type="similarity">
    <text evidence="5 18">Belongs to the pyruvate kinase family.</text>
</comment>
<dbReference type="NCBIfam" id="NF004491">
    <property type="entry name" value="PRK05826.1"/>
    <property type="match status" value="1"/>
</dbReference>
<reference evidence="23" key="1">
    <citation type="submission" date="2017-04" db="EMBL/GenBank/DDBJ databases">
        <authorList>
            <person name="Varghese N."/>
            <person name="Submissions S."/>
        </authorList>
    </citation>
    <scope>NUCLEOTIDE SEQUENCE [LARGE SCALE GENOMIC DNA]</scope>
    <source>
        <strain evidence="23">DSM 20463</strain>
    </source>
</reference>
<evidence type="ECO:0000256" key="18">
    <source>
        <dbReference type="RuleBase" id="RU000504"/>
    </source>
</evidence>
<dbReference type="InterPro" id="IPR015806">
    <property type="entry name" value="Pyrv_Knase_insert_dom_sf"/>
</dbReference>
<feature type="domain" description="Pyruvate kinase barrel" evidence="19">
    <location>
        <begin position="1"/>
        <end position="324"/>
    </location>
</feature>
<keyword evidence="12" id="KW-0067">ATP-binding</keyword>
<dbReference type="InterPro" id="IPR040442">
    <property type="entry name" value="Pyrv_kinase-like_dom_sf"/>
</dbReference>
<keyword evidence="8 18" id="KW-0808">Transferase</keyword>
<dbReference type="PROSITE" id="PS00110">
    <property type="entry name" value="PYRUVATE_KINASE"/>
    <property type="match status" value="1"/>
</dbReference>
<protein>
    <recommendedName>
        <fullName evidence="7 17">Pyruvate kinase</fullName>
        <ecNumber evidence="6 17">2.7.1.40</ecNumber>
    </recommendedName>
</protein>
<dbReference type="UniPathway" id="UPA00109">
    <property type="reaction ID" value="UER00188"/>
</dbReference>
<dbReference type="InterPro" id="IPR001697">
    <property type="entry name" value="Pyr_Knase"/>
</dbReference>
<organism evidence="22 23">
    <name type="scientific">Peptoniphilus asaccharolyticus DSM 20463</name>
    <dbReference type="NCBI Taxonomy" id="573058"/>
    <lineage>
        <taxon>Bacteria</taxon>
        <taxon>Bacillati</taxon>
        <taxon>Bacillota</taxon>
        <taxon>Tissierellia</taxon>
        <taxon>Tissierellales</taxon>
        <taxon>Peptoniphilaceae</taxon>
        <taxon>Peptoniphilus</taxon>
    </lineage>
</organism>
<dbReference type="NCBIfam" id="NF004978">
    <property type="entry name" value="PRK06354.1"/>
    <property type="match status" value="1"/>
</dbReference>
<evidence type="ECO:0000256" key="10">
    <source>
        <dbReference type="ARBA" id="ARBA00022741"/>
    </source>
</evidence>
<keyword evidence="14" id="KW-0630">Potassium</keyword>
<comment type="similarity">
    <text evidence="4">In the C-terminal section; belongs to the PEP-utilizing enzyme family.</text>
</comment>
<evidence type="ECO:0000256" key="1">
    <source>
        <dbReference type="ARBA" id="ARBA00001946"/>
    </source>
</evidence>
<dbReference type="EC" id="2.7.1.40" evidence="6 17"/>
<dbReference type="EMBL" id="FWWR01000017">
    <property type="protein sequence ID" value="SMB93170.1"/>
    <property type="molecule type" value="Genomic_DNA"/>
</dbReference>
<dbReference type="InterPro" id="IPR015813">
    <property type="entry name" value="Pyrv/PenolPyrv_kinase-like_dom"/>
</dbReference>
<evidence type="ECO:0000256" key="9">
    <source>
        <dbReference type="ARBA" id="ARBA00022723"/>
    </source>
</evidence>
<evidence type="ECO:0000256" key="16">
    <source>
        <dbReference type="ARBA" id="ARBA00023317"/>
    </source>
</evidence>
<dbReference type="Gene3D" id="3.40.1380.20">
    <property type="entry name" value="Pyruvate kinase, C-terminal domain"/>
    <property type="match status" value="1"/>
</dbReference>
<evidence type="ECO:0000256" key="4">
    <source>
        <dbReference type="ARBA" id="ARBA00006237"/>
    </source>
</evidence>
<dbReference type="InterPro" id="IPR015795">
    <property type="entry name" value="Pyrv_Knase_C"/>
</dbReference>
<accession>A0A1W1VIW3</accession>
<dbReference type="Gene3D" id="3.20.20.60">
    <property type="entry name" value="Phosphoenolpyruvate-binding domains"/>
    <property type="match status" value="1"/>
</dbReference>
<evidence type="ECO:0000256" key="5">
    <source>
        <dbReference type="ARBA" id="ARBA00008663"/>
    </source>
</evidence>
<comment type="catalytic activity">
    <reaction evidence="18">
        <text>pyruvate + ATP = phosphoenolpyruvate + ADP + H(+)</text>
        <dbReference type="Rhea" id="RHEA:18157"/>
        <dbReference type="ChEBI" id="CHEBI:15361"/>
        <dbReference type="ChEBI" id="CHEBI:15378"/>
        <dbReference type="ChEBI" id="CHEBI:30616"/>
        <dbReference type="ChEBI" id="CHEBI:58702"/>
        <dbReference type="ChEBI" id="CHEBI:456216"/>
        <dbReference type="EC" id="2.7.1.40"/>
    </reaction>
</comment>
<proteinExistence type="inferred from homology"/>
<feature type="domain" description="Pyruvate kinase C-terminal" evidence="21">
    <location>
        <begin position="357"/>
        <end position="469"/>
    </location>
</feature>
<keyword evidence="16 22" id="KW-0670">Pyruvate</keyword>
<dbReference type="SUPFAM" id="SSF52009">
    <property type="entry name" value="Phosphohistidine domain"/>
    <property type="match status" value="1"/>
</dbReference>
<evidence type="ECO:0000256" key="6">
    <source>
        <dbReference type="ARBA" id="ARBA00012142"/>
    </source>
</evidence>
<evidence type="ECO:0000259" key="19">
    <source>
        <dbReference type="Pfam" id="PF00224"/>
    </source>
</evidence>